<evidence type="ECO:0000313" key="2">
    <source>
        <dbReference type="EMBL" id="SVD25742.1"/>
    </source>
</evidence>
<keyword evidence="1" id="KW-1133">Transmembrane helix</keyword>
<keyword evidence="1" id="KW-0472">Membrane</keyword>
<dbReference type="AlphaFoldDB" id="A0A382TVJ8"/>
<gene>
    <name evidence="2" type="ORF">METZ01_LOCUS378596</name>
</gene>
<keyword evidence="1" id="KW-0812">Transmembrane</keyword>
<protein>
    <submittedName>
        <fullName evidence="2">Uncharacterized protein</fullName>
    </submittedName>
</protein>
<evidence type="ECO:0000256" key="1">
    <source>
        <dbReference type="SAM" id="Phobius"/>
    </source>
</evidence>
<name>A0A382TVJ8_9ZZZZ</name>
<organism evidence="2">
    <name type="scientific">marine metagenome</name>
    <dbReference type="NCBI Taxonomy" id="408172"/>
    <lineage>
        <taxon>unclassified sequences</taxon>
        <taxon>metagenomes</taxon>
        <taxon>ecological metagenomes</taxon>
    </lineage>
</organism>
<feature type="transmembrane region" description="Helical" evidence="1">
    <location>
        <begin position="35"/>
        <end position="57"/>
    </location>
</feature>
<sequence>MRNTALLYFLATITTSVLAQHNHHYNDIDRSNDQHFVRAALPIALGAAITGSALYTININNNSTGYLYKAEMLSVDVEQLKKMKENGIILEKDFSKER</sequence>
<proteinExistence type="predicted"/>
<dbReference type="EMBL" id="UINC01139290">
    <property type="protein sequence ID" value="SVD25742.1"/>
    <property type="molecule type" value="Genomic_DNA"/>
</dbReference>
<accession>A0A382TVJ8</accession>
<reference evidence="2" key="1">
    <citation type="submission" date="2018-05" db="EMBL/GenBank/DDBJ databases">
        <authorList>
            <person name="Lanie J.A."/>
            <person name="Ng W.-L."/>
            <person name="Kazmierczak K.M."/>
            <person name="Andrzejewski T.M."/>
            <person name="Davidsen T.M."/>
            <person name="Wayne K.J."/>
            <person name="Tettelin H."/>
            <person name="Glass J.I."/>
            <person name="Rusch D."/>
            <person name="Podicherti R."/>
            <person name="Tsui H.-C.T."/>
            <person name="Winkler M.E."/>
        </authorList>
    </citation>
    <scope>NUCLEOTIDE SEQUENCE</scope>
</reference>